<evidence type="ECO:0000313" key="1">
    <source>
        <dbReference type="EMBL" id="EKM61777.1"/>
    </source>
</evidence>
<dbReference type="EMBL" id="JH930468">
    <property type="protein sequence ID" value="EKM61777.1"/>
    <property type="molecule type" value="Genomic_DNA"/>
</dbReference>
<organism evidence="1 2">
    <name type="scientific">Phanerochaete carnosa (strain HHB-10118-sp)</name>
    <name type="common">White-rot fungus</name>
    <name type="synonym">Peniophora carnosa</name>
    <dbReference type="NCBI Taxonomy" id="650164"/>
    <lineage>
        <taxon>Eukaryota</taxon>
        <taxon>Fungi</taxon>
        <taxon>Dikarya</taxon>
        <taxon>Basidiomycota</taxon>
        <taxon>Agaricomycotina</taxon>
        <taxon>Agaricomycetes</taxon>
        <taxon>Polyporales</taxon>
        <taxon>Phanerochaetaceae</taxon>
        <taxon>Phanerochaete</taxon>
    </lineage>
</organism>
<dbReference type="Proteomes" id="UP000008370">
    <property type="component" value="Unassembled WGS sequence"/>
</dbReference>
<dbReference type="InParanoid" id="K5XFA9"/>
<dbReference type="HOGENOM" id="CLU_2638853_0_0_1"/>
<gene>
    <name evidence="1" type="ORF">PHACADRAFT_248626</name>
</gene>
<dbReference type="KEGG" id="pco:PHACADRAFT_248626"/>
<dbReference type="AlphaFoldDB" id="K5XFA9"/>
<sequence length="77" mass="8476">MEDIGWSIDHAHHCIGLLVPLMTDDRYSLLTAGGLLLLWDNEEKELWVVSTGFTLGQLVAAYRLSDSSRLCATGTTP</sequence>
<evidence type="ECO:0000313" key="2">
    <source>
        <dbReference type="Proteomes" id="UP000008370"/>
    </source>
</evidence>
<protein>
    <submittedName>
        <fullName evidence="1">Uncharacterized protein</fullName>
    </submittedName>
</protein>
<dbReference type="RefSeq" id="XP_007391177.1">
    <property type="nucleotide sequence ID" value="XM_007391115.1"/>
</dbReference>
<accession>K5XFA9</accession>
<proteinExistence type="predicted"/>
<name>K5XFA9_PHACS</name>
<reference evidence="1 2" key="1">
    <citation type="journal article" date="2012" name="BMC Genomics">
        <title>Comparative genomics of the white-rot fungi, Phanerochaete carnosa and P. chrysosporium, to elucidate the genetic basis of the distinct wood types they colonize.</title>
        <authorList>
            <person name="Suzuki H."/>
            <person name="MacDonald J."/>
            <person name="Syed K."/>
            <person name="Salamov A."/>
            <person name="Hori C."/>
            <person name="Aerts A."/>
            <person name="Henrissat B."/>
            <person name="Wiebenga A."/>
            <person name="vanKuyk P.A."/>
            <person name="Barry K."/>
            <person name="Lindquist E."/>
            <person name="LaButti K."/>
            <person name="Lapidus A."/>
            <person name="Lucas S."/>
            <person name="Coutinho P."/>
            <person name="Gong Y."/>
            <person name="Samejima M."/>
            <person name="Mahadevan R."/>
            <person name="Abou-Zaid M."/>
            <person name="de Vries R.P."/>
            <person name="Igarashi K."/>
            <person name="Yadav J.S."/>
            <person name="Grigoriev I.V."/>
            <person name="Master E.R."/>
        </authorList>
    </citation>
    <scope>NUCLEOTIDE SEQUENCE [LARGE SCALE GENOMIC DNA]</scope>
    <source>
        <strain evidence="1 2">HHB-10118-sp</strain>
    </source>
</reference>
<dbReference type="OrthoDB" id="2803853at2759"/>
<dbReference type="GeneID" id="18914399"/>
<keyword evidence="2" id="KW-1185">Reference proteome</keyword>